<comment type="caution">
    <text evidence="1">The sequence shown here is derived from an EMBL/GenBank/DDBJ whole genome shotgun (WGS) entry which is preliminary data.</text>
</comment>
<dbReference type="EMBL" id="JACHHY010000022">
    <property type="protein sequence ID" value="MBB5019984.1"/>
    <property type="molecule type" value="Genomic_DNA"/>
</dbReference>
<dbReference type="AlphaFoldDB" id="A0A840MLE9"/>
<reference evidence="1 2" key="1">
    <citation type="submission" date="2020-08" db="EMBL/GenBank/DDBJ databases">
        <title>Genomic Encyclopedia of Type Strains, Phase IV (KMG-IV): sequencing the most valuable type-strain genomes for metagenomic binning, comparative biology and taxonomic classification.</title>
        <authorList>
            <person name="Goeker M."/>
        </authorList>
    </citation>
    <scope>NUCLEOTIDE SEQUENCE [LARGE SCALE GENOMIC DNA]</scope>
    <source>
        <strain evidence="1 2">DSM 27165</strain>
    </source>
</reference>
<dbReference type="Proteomes" id="UP000575898">
    <property type="component" value="Unassembled WGS sequence"/>
</dbReference>
<sequence>MARITLRAGWVLHLALGLLGILISTHTHICNKVIMVMPNIFAYLFS</sequence>
<evidence type="ECO:0000313" key="1">
    <source>
        <dbReference type="EMBL" id="MBB5019984.1"/>
    </source>
</evidence>
<name>A0A840MLE9_9PROT</name>
<organism evidence="1 2">
    <name type="scientific">Chitinivorax tropicus</name>
    <dbReference type="NCBI Taxonomy" id="714531"/>
    <lineage>
        <taxon>Bacteria</taxon>
        <taxon>Pseudomonadati</taxon>
        <taxon>Pseudomonadota</taxon>
        <taxon>Betaproteobacteria</taxon>
        <taxon>Chitinivorax</taxon>
    </lineage>
</organism>
<gene>
    <name evidence="1" type="ORF">HNQ59_003292</name>
</gene>
<proteinExistence type="predicted"/>
<evidence type="ECO:0000313" key="2">
    <source>
        <dbReference type="Proteomes" id="UP000575898"/>
    </source>
</evidence>
<keyword evidence="2" id="KW-1185">Reference proteome</keyword>
<accession>A0A840MLE9</accession>
<protein>
    <submittedName>
        <fullName evidence="1">Uncharacterized protein</fullName>
    </submittedName>
</protein>